<dbReference type="PANTHER" id="PTHR43406:SF1">
    <property type="entry name" value="TRYPTOPHAN SYNTHASE ALPHA CHAIN, CHLOROPLASTIC"/>
    <property type="match status" value="1"/>
</dbReference>
<dbReference type="InterPro" id="IPR018204">
    <property type="entry name" value="Trp_synthase_alpha_AS"/>
</dbReference>
<dbReference type="CDD" id="cd04724">
    <property type="entry name" value="Tryptophan_synthase_alpha"/>
    <property type="match status" value="1"/>
</dbReference>
<accession>A0A430AMQ5</accession>
<dbReference type="EC" id="4.2.1.20" evidence="8"/>
<keyword evidence="11" id="KW-1185">Reference proteome</keyword>
<dbReference type="AlphaFoldDB" id="A0A430AMQ5"/>
<comment type="caution">
    <text evidence="10">The sequence shown here is derived from an EMBL/GenBank/DDBJ whole genome shotgun (WGS) entry which is preliminary data.</text>
</comment>
<evidence type="ECO:0000256" key="2">
    <source>
        <dbReference type="ARBA" id="ARBA00011270"/>
    </source>
</evidence>
<evidence type="ECO:0000256" key="3">
    <source>
        <dbReference type="ARBA" id="ARBA00022605"/>
    </source>
</evidence>
<comment type="catalytic activity">
    <reaction evidence="7 8">
        <text>(1S,2R)-1-C-(indol-3-yl)glycerol 3-phosphate + L-serine = D-glyceraldehyde 3-phosphate + L-tryptophan + H2O</text>
        <dbReference type="Rhea" id="RHEA:10532"/>
        <dbReference type="ChEBI" id="CHEBI:15377"/>
        <dbReference type="ChEBI" id="CHEBI:33384"/>
        <dbReference type="ChEBI" id="CHEBI:57912"/>
        <dbReference type="ChEBI" id="CHEBI:58866"/>
        <dbReference type="ChEBI" id="CHEBI:59776"/>
        <dbReference type="EC" id="4.2.1.20"/>
    </reaction>
</comment>
<feature type="active site" description="Proton acceptor" evidence="8">
    <location>
        <position position="62"/>
    </location>
</feature>
<comment type="function">
    <text evidence="8">The alpha subunit is responsible for the aldol cleavage of indoleglycerol phosphate to indole and glyceraldehyde 3-phosphate.</text>
</comment>
<dbReference type="UniPathway" id="UPA00035">
    <property type="reaction ID" value="UER00044"/>
</dbReference>
<gene>
    <name evidence="8" type="primary">trpA</name>
    <name evidence="10" type="ORF">CBF27_13180</name>
</gene>
<sequence>MQTKTLTPYLQQYLKDKGKLFIPYIMAGANGLERLPQEIEELAKSGACAIELGIPFSDPVADGPVIQQAGLDALCQGVTLKKIIRLLQTMSSDIPLILMGYANSFFHYGLEQLTDDLRTTAVKGLIIPDLPYEHQELVAPFLASSDLSLIQLVTLTSSRERIAQLTTAGEGFVYAVTVNGTTGLGKTYSTSLNKHLAAIKEISPIPVLAGFGISSTEDVHRFTSVCDGVIVGSKIVSLLSSEGTQAAGQFIKQATESL</sequence>
<evidence type="ECO:0000256" key="1">
    <source>
        <dbReference type="ARBA" id="ARBA00004733"/>
    </source>
</evidence>
<comment type="subunit">
    <text evidence="2 8">Tetramer of two alpha and two beta chains.</text>
</comment>
<keyword evidence="4 8" id="KW-0822">Tryptophan biosynthesis</keyword>
<dbReference type="PROSITE" id="PS00167">
    <property type="entry name" value="TRP_SYNTHASE_ALPHA"/>
    <property type="match status" value="1"/>
</dbReference>
<dbReference type="RefSeq" id="WP_126815079.1">
    <property type="nucleotide sequence ID" value="NZ_NGKC01000021.1"/>
</dbReference>
<dbReference type="InterPro" id="IPR011060">
    <property type="entry name" value="RibuloseP-bd_barrel"/>
</dbReference>
<dbReference type="SUPFAM" id="SSF51366">
    <property type="entry name" value="Ribulose-phoshate binding barrel"/>
    <property type="match status" value="1"/>
</dbReference>
<comment type="pathway">
    <text evidence="1 8">Amino-acid biosynthesis; L-tryptophan biosynthesis; L-tryptophan from chorismate: step 5/5.</text>
</comment>
<evidence type="ECO:0000256" key="4">
    <source>
        <dbReference type="ARBA" id="ARBA00022822"/>
    </source>
</evidence>
<evidence type="ECO:0000313" key="10">
    <source>
        <dbReference type="EMBL" id="RSU09243.1"/>
    </source>
</evidence>
<dbReference type="InterPro" id="IPR013785">
    <property type="entry name" value="Aldolase_TIM"/>
</dbReference>
<dbReference type="NCBIfam" id="TIGR00262">
    <property type="entry name" value="trpA"/>
    <property type="match status" value="1"/>
</dbReference>
<evidence type="ECO:0000256" key="5">
    <source>
        <dbReference type="ARBA" id="ARBA00023141"/>
    </source>
</evidence>
<keyword evidence="5 8" id="KW-0057">Aromatic amino acid biosynthesis</keyword>
<dbReference type="Pfam" id="PF00290">
    <property type="entry name" value="Trp_syntA"/>
    <property type="match status" value="1"/>
</dbReference>
<evidence type="ECO:0000256" key="8">
    <source>
        <dbReference type="HAMAP-Rule" id="MF_00131"/>
    </source>
</evidence>
<name>A0A430AMQ5_9ENTE</name>
<feature type="active site" description="Proton acceptor" evidence="8">
    <location>
        <position position="51"/>
    </location>
</feature>
<protein>
    <recommendedName>
        <fullName evidence="8">Tryptophan synthase alpha chain</fullName>
        <ecNumber evidence="8">4.2.1.20</ecNumber>
    </recommendedName>
</protein>
<evidence type="ECO:0000256" key="9">
    <source>
        <dbReference type="RuleBase" id="RU003662"/>
    </source>
</evidence>
<keyword evidence="3 8" id="KW-0028">Amino-acid biosynthesis</keyword>
<dbReference type="GO" id="GO:0005829">
    <property type="term" value="C:cytosol"/>
    <property type="evidence" value="ECO:0007669"/>
    <property type="project" value="TreeGrafter"/>
</dbReference>
<proteinExistence type="inferred from homology"/>
<dbReference type="OrthoDB" id="9804578at2"/>
<dbReference type="GO" id="GO:0004834">
    <property type="term" value="F:tryptophan synthase activity"/>
    <property type="evidence" value="ECO:0007669"/>
    <property type="project" value="UniProtKB-UniRule"/>
</dbReference>
<evidence type="ECO:0000256" key="7">
    <source>
        <dbReference type="ARBA" id="ARBA00049047"/>
    </source>
</evidence>
<evidence type="ECO:0000313" key="11">
    <source>
        <dbReference type="Proteomes" id="UP000286773"/>
    </source>
</evidence>
<evidence type="ECO:0000256" key="6">
    <source>
        <dbReference type="ARBA" id="ARBA00023239"/>
    </source>
</evidence>
<dbReference type="HAMAP" id="MF_00131">
    <property type="entry name" value="Trp_synth_alpha"/>
    <property type="match status" value="1"/>
</dbReference>
<keyword evidence="6 8" id="KW-0456">Lyase</keyword>
<organism evidence="10 11">
    <name type="scientific">Vagococcus acidifermentans</name>
    <dbReference type="NCBI Taxonomy" id="564710"/>
    <lineage>
        <taxon>Bacteria</taxon>
        <taxon>Bacillati</taxon>
        <taxon>Bacillota</taxon>
        <taxon>Bacilli</taxon>
        <taxon>Lactobacillales</taxon>
        <taxon>Enterococcaceae</taxon>
        <taxon>Vagococcus</taxon>
    </lineage>
</organism>
<dbReference type="InterPro" id="IPR002028">
    <property type="entry name" value="Trp_synthase_suA"/>
</dbReference>
<reference evidence="10 11" key="1">
    <citation type="submission" date="2017-05" db="EMBL/GenBank/DDBJ databases">
        <title>Vagococcus spp. assemblies.</title>
        <authorList>
            <person name="Gulvik C.A."/>
        </authorList>
    </citation>
    <scope>NUCLEOTIDE SEQUENCE [LARGE SCALE GENOMIC DNA]</scope>
    <source>
        <strain evidence="10 11">LMG 24798</strain>
    </source>
</reference>
<comment type="similarity">
    <text evidence="8 9">Belongs to the TrpA family.</text>
</comment>
<dbReference type="Gene3D" id="3.20.20.70">
    <property type="entry name" value="Aldolase class I"/>
    <property type="match status" value="1"/>
</dbReference>
<dbReference type="PANTHER" id="PTHR43406">
    <property type="entry name" value="TRYPTOPHAN SYNTHASE, ALPHA CHAIN"/>
    <property type="match status" value="1"/>
</dbReference>
<dbReference type="Proteomes" id="UP000286773">
    <property type="component" value="Unassembled WGS sequence"/>
</dbReference>
<dbReference type="EMBL" id="NGKC01000021">
    <property type="protein sequence ID" value="RSU09243.1"/>
    <property type="molecule type" value="Genomic_DNA"/>
</dbReference>